<dbReference type="Proteomes" id="UP000887458">
    <property type="component" value="Unassembled WGS sequence"/>
</dbReference>
<reference evidence="1 2" key="1">
    <citation type="journal article" date="2018" name="J. Allergy Clin. Immunol.">
        <title>High-quality assembly of Dermatophagoides pteronyssinus genome and transcriptome reveals a wide range of novel allergens.</title>
        <authorList>
            <person name="Liu X.Y."/>
            <person name="Yang K.Y."/>
            <person name="Wang M.Q."/>
            <person name="Kwok J.S."/>
            <person name="Zeng X."/>
            <person name="Yang Z."/>
            <person name="Xiao X.J."/>
            <person name="Lau C.P."/>
            <person name="Li Y."/>
            <person name="Huang Z.M."/>
            <person name="Ba J.G."/>
            <person name="Yim A.K."/>
            <person name="Ouyang C.Y."/>
            <person name="Ngai S.M."/>
            <person name="Chan T.F."/>
            <person name="Leung E.L."/>
            <person name="Liu L."/>
            <person name="Liu Z.G."/>
            <person name="Tsui S.K."/>
        </authorList>
    </citation>
    <scope>NUCLEOTIDE SEQUENCE [LARGE SCALE GENOMIC DNA]</scope>
    <source>
        <strain evidence="1">Derp</strain>
    </source>
</reference>
<comment type="caution">
    <text evidence="1">The sequence shown here is derived from an EMBL/GenBank/DDBJ whole genome shotgun (WGS) entry which is preliminary data.</text>
</comment>
<protein>
    <submittedName>
        <fullName evidence="1">Uncharacterized protein</fullName>
    </submittedName>
</protein>
<feature type="non-terminal residue" evidence="1">
    <location>
        <position position="38"/>
    </location>
</feature>
<evidence type="ECO:0000313" key="1">
    <source>
        <dbReference type="EMBL" id="KAH9421550.1"/>
    </source>
</evidence>
<name>A0ABQ8JG01_DERPT</name>
<keyword evidence="2" id="KW-1185">Reference proteome</keyword>
<proteinExistence type="predicted"/>
<accession>A0ABQ8JG01</accession>
<evidence type="ECO:0000313" key="2">
    <source>
        <dbReference type="Proteomes" id="UP000887458"/>
    </source>
</evidence>
<reference evidence="1 2" key="2">
    <citation type="journal article" date="2022" name="Mol. Biol. Evol.">
        <title>Comparative Genomics Reveals Insights into the Divergent Evolution of Astigmatic Mites and Household Pest Adaptations.</title>
        <authorList>
            <person name="Xiong Q."/>
            <person name="Wan A.T."/>
            <person name="Liu X."/>
            <person name="Fung C.S."/>
            <person name="Xiao X."/>
            <person name="Malainual N."/>
            <person name="Hou J."/>
            <person name="Wang L."/>
            <person name="Wang M."/>
            <person name="Yang K.Y."/>
            <person name="Cui Y."/>
            <person name="Leung E.L."/>
            <person name="Nong W."/>
            <person name="Shin S.K."/>
            <person name="Au S.W."/>
            <person name="Jeong K.Y."/>
            <person name="Chew F.T."/>
            <person name="Hui J.H."/>
            <person name="Leung T.F."/>
            <person name="Tungtrongchitr A."/>
            <person name="Zhong N."/>
            <person name="Liu Z."/>
            <person name="Tsui S.K."/>
        </authorList>
    </citation>
    <scope>NUCLEOTIDE SEQUENCE [LARGE SCALE GENOMIC DNA]</scope>
    <source>
        <strain evidence="1">Derp</strain>
    </source>
</reference>
<sequence length="38" mass="4420">MKLRHHFRDLQEWNNQGLTIKSTSSDCAVKLFDSALTQ</sequence>
<gene>
    <name evidence="1" type="ORF">DERP_012283</name>
</gene>
<dbReference type="EMBL" id="NJHN03000040">
    <property type="protein sequence ID" value="KAH9421550.1"/>
    <property type="molecule type" value="Genomic_DNA"/>
</dbReference>
<organism evidence="1 2">
    <name type="scientific">Dermatophagoides pteronyssinus</name>
    <name type="common">European house dust mite</name>
    <dbReference type="NCBI Taxonomy" id="6956"/>
    <lineage>
        <taxon>Eukaryota</taxon>
        <taxon>Metazoa</taxon>
        <taxon>Ecdysozoa</taxon>
        <taxon>Arthropoda</taxon>
        <taxon>Chelicerata</taxon>
        <taxon>Arachnida</taxon>
        <taxon>Acari</taxon>
        <taxon>Acariformes</taxon>
        <taxon>Sarcoptiformes</taxon>
        <taxon>Astigmata</taxon>
        <taxon>Psoroptidia</taxon>
        <taxon>Analgoidea</taxon>
        <taxon>Pyroglyphidae</taxon>
        <taxon>Dermatophagoidinae</taxon>
        <taxon>Dermatophagoides</taxon>
    </lineage>
</organism>